<keyword evidence="4" id="KW-0378">Hydrolase</keyword>
<keyword evidence="6" id="KW-0464">Manganese</keyword>
<dbReference type="Pfam" id="PF00293">
    <property type="entry name" value="NUDIX"/>
    <property type="match status" value="1"/>
</dbReference>
<evidence type="ECO:0000313" key="8">
    <source>
        <dbReference type="EMBL" id="GAA4463896.1"/>
    </source>
</evidence>
<dbReference type="RefSeq" id="WP_345080430.1">
    <property type="nucleotide sequence ID" value="NZ_BAABFA010000009.1"/>
</dbReference>
<evidence type="ECO:0000256" key="2">
    <source>
        <dbReference type="ARBA" id="ARBA00001946"/>
    </source>
</evidence>
<evidence type="ECO:0000256" key="5">
    <source>
        <dbReference type="ARBA" id="ARBA00022842"/>
    </source>
</evidence>
<evidence type="ECO:0000256" key="1">
    <source>
        <dbReference type="ARBA" id="ARBA00001936"/>
    </source>
</evidence>
<comment type="cofactor">
    <cofactor evidence="2">
        <name>Mg(2+)</name>
        <dbReference type="ChEBI" id="CHEBI:18420"/>
    </cofactor>
</comment>
<gene>
    <name evidence="8" type="ORF">GCM10023093_13230</name>
</gene>
<name>A0ABP8ND27_9BACT</name>
<reference evidence="9" key="1">
    <citation type="journal article" date="2019" name="Int. J. Syst. Evol. Microbiol.">
        <title>The Global Catalogue of Microorganisms (GCM) 10K type strain sequencing project: providing services to taxonomists for standard genome sequencing and annotation.</title>
        <authorList>
            <consortium name="The Broad Institute Genomics Platform"/>
            <consortium name="The Broad Institute Genome Sequencing Center for Infectious Disease"/>
            <person name="Wu L."/>
            <person name="Ma J."/>
        </authorList>
    </citation>
    <scope>NUCLEOTIDE SEQUENCE [LARGE SCALE GENOMIC DNA]</scope>
    <source>
        <strain evidence="9">JCM 32105</strain>
    </source>
</reference>
<evidence type="ECO:0000313" key="9">
    <source>
        <dbReference type="Proteomes" id="UP001500067"/>
    </source>
</evidence>
<evidence type="ECO:0000256" key="6">
    <source>
        <dbReference type="ARBA" id="ARBA00023211"/>
    </source>
</evidence>
<dbReference type="CDD" id="cd03426">
    <property type="entry name" value="NUDIX_CoAse_Nudt7"/>
    <property type="match status" value="1"/>
</dbReference>
<dbReference type="PANTHER" id="PTHR12992:SF11">
    <property type="entry name" value="MITOCHONDRIAL COENZYME A DIPHOSPHATASE NUDT8"/>
    <property type="match status" value="1"/>
</dbReference>
<dbReference type="InterPro" id="IPR045121">
    <property type="entry name" value="CoAse"/>
</dbReference>
<dbReference type="InterPro" id="IPR015797">
    <property type="entry name" value="NUDIX_hydrolase-like_dom_sf"/>
</dbReference>
<keyword evidence="9" id="KW-1185">Reference proteome</keyword>
<dbReference type="Gene3D" id="3.90.79.10">
    <property type="entry name" value="Nucleoside Triphosphate Pyrophosphohydrolase"/>
    <property type="match status" value="1"/>
</dbReference>
<dbReference type="PANTHER" id="PTHR12992">
    <property type="entry name" value="NUDIX HYDROLASE"/>
    <property type="match status" value="1"/>
</dbReference>
<dbReference type="Proteomes" id="UP001500067">
    <property type="component" value="Unassembled WGS sequence"/>
</dbReference>
<dbReference type="SUPFAM" id="SSF55811">
    <property type="entry name" value="Nudix"/>
    <property type="match status" value="1"/>
</dbReference>
<proteinExistence type="predicted"/>
<evidence type="ECO:0000256" key="4">
    <source>
        <dbReference type="ARBA" id="ARBA00022801"/>
    </source>
</evidence>
<dbReference type="EMBL" id="BAABFA010000009">
    <property type="protein sequence ID" value="GAA4463896.1"/>
    <property type="molecule type" value="Genomic_DNA"/>
</dbReference>
<keyword evidence="5" id="KW-0460">Magnesium</keyword>
<keyword evidence="3" id="KW-0479">Metal-binding</keyword>
<comment type="cofactor">
    <cofactor evidence="1">
        <name>Mn(2+)</name>
        <dbReference type="ChEBI" id="CHEBI:29035"/>
    </cofactor>
</comment>
<evidence type="ECO:0000256" key="3">
    <source>
        <dbReference type="ARBA" id="ARBA00022723"/>
    </source>
</evidence>
<sequence length="215" mass="23794">MTAYSDNIDRLRQRLSRPLPGFAAQERMMGRVIPHPPQVPENARLSAVMCLLYPDNSGLHMLLMRRMEDGKAHSGQVSFPGGRKDPEDLTLLDTALRETREEVGIDRTHIDVLGALTSLYIPVSNFNVFPFVGFTAARPAMNISVDEVSYTIETPLSYLLNDANKTVADVSSPAAPGIIRNVRAYRLPDDGIIWGATAMMISELEVILKEIGGEW</sequence>
<dbReference type="PROSITE" id="PS51462">
    <property type="entry name" value="NUDIX"/>
    <property type="match status" value="1"/>
</dbReference>
<dbReference type="InterPro" id="IPR000086">
    <property type="entry name" value="NUDIX_hydrolase_dom"/>
</dbReference>
<evidence type="ECO:0000259" key="7">
    <source>
        <dbReference type="PROSITE" id="PS51462"/>
    </source>
</evidence>
<feature type="domain" description="Nudix hydrolase" evidence="7">
    <location>
        <begin position="43"/>
        <end position="176"/>
    </location>
</feature>
<accession>A0ABP8ND27</accession>
<comment type="caution">
    <text evidence="8">The sequence shown here is derived from an EMBL/GenBank/DDBJ whole genome shotgun (WGS) entry which is preliminary data.</text>
</comment>
<organism evidence="8 9">
    <name type="scientific">Nemorincola caseinilytica</name>
    <dbReference type="NCBI Taxonomy" id="2054315"/>
    <lineage>
        <taxon>Bacteria</taxon>
        <taxon>Pseudomonadati</taxon>
        <taxon>Bacteroidota</taxon>
        <taxon>Chitinophagia</taxon>
        <taxon>Chitinophagales</taxon>
        <taxon>Chitinophagaceae</taxon>
        <taxon>Nemorincola</taxon>
    </lineage>
</organism>
<protein>
    <submittedName>
        <fullName evidence="8">CoA pyrophosphatase</fullName>
    </submittedName>
</protein>